<keyword evidence="6 7" id="KW-0472">Membrane</keyword>
<feature type="transmembrane region" description="Helical" evidence="7">
    <location>
        <begin position="20"/>
        <end position="46"/>
    </location>
</feature>
<feature type="domain" description="YetF C-terminal" evidence="8">
    <location>
        <begin position="110"/>
        <end position="171"/>
    </location>
</feature>
<organism evidence="9">
    <name type="scientific">uncultured Adhaeribacter sp</name>
    <dbReference type="NCBI Taxonomy" id="448109"/>
    <lineage>
        <taxon>Bacteria</taxon>
        <taxon>Pseudomonadati</taxon>
        <taxon>Bacteroidota</taxon>
        <taxon>Cytophagia</taxon>
        <taxon>Cytophagales</taxon>
        <taxon>Hymenobacteraceae</taxon>
        <taxon>Adhaeribacter</taxon>
        <taxon>environmental samples</taxon>
    </lineage>
</organism>
<comment type="subcellular location">
    <subcellularLocation>
        <location evidence="1">Cell membrane</location>
        <topology evidence="1">Multi-pass membrane protein</topology>
    </subcellularLocation>
</comment>
<dbReference type="AlphaFoldDB" id="A0A6J4ILG0"/>
<dbReference type="Pfam" id="PF04239">
    <property type="entry name" value="DUF421"/>
    <property type="match status" value="1"/>
</dbReference>
<dbReference type="InterPro" id="IPR007353">
    <property type="entry name" value="DUF421"/>
</dbReference>
<evidence type="ECO:0000256" key="3">
    <source>
        <dbReference type="ARBA" id="ARBA00022475"/>
    </source>
</evidence>
<protein>
    <recommendedName>
        <fullName evidence="8">YetF C-terminal domain-containing protein</fullName>
    </recommendedName>
</protein>
<dbReference type="PANTHER" id="PTHR34582:SF6">
    <property type="entry name" value="UPF0702 TRANSMEMBRANE PROTEIN YCAP"/>
    <property type="match status" value="1"/>
</dbReference>
<evidence type="ECO:0000259" key="8">
    <source>
        <dbReference type="Pfam" id="PF04239"/>
    </source>
</evidence>
<evidence type="ECO:0000256" key="6">
    <source>
        <dbReference type="ARBA" id="ARBA00023136"/>
    </source>
</evidence>
<accession>A0A6J4ILG0</accession>
<keyword evidence="4 7" id="KW-0812">Transmembrane</keyword>
<evidence type="ECO:0000256" key="1">
    <source>
        <dbReference type="ARBA" id="ARBA00004651"/>
    </source>
</evidence>
<sequence>MKPEDIVITDYMRILLGEVSWSFLIEIIIRVMVIFLILVVAMRILGKRMAARLSRTEMAAMVSLAAANGVPLLAPDRGILPLAIIAAVIIGVQKVIAWRAMKDTAFEGKIMDDMDILVKDGALQLNCMEQTRMSQEQVFARCCYEQIDNLGKVQRAYMEANGGFFHFKIKRKKARIIYIARLGR</sequence>
<evidence type="ECO:0000256" key="4">
    <source>
        <dbReference type="ARBA" id="ARBA00022692"/>
    </source>
</evidence>
<proteinExistence type="inferred from homology"/>
<comment type="similarity">
    <text evidence="2">Belongs to the UPF0702 family.</text>
</comment>
<evidence type="ECO:0000256" key="7">
    <source>
        <dbReference type="SAM" id="Phobius"/>
    </source>
</evidence>
<evidence type="ECO:0000256" key="5">
    <source>
        <dbReference type="ARBA" id="ARBA00022989"/>
    </source>
</evidence>
<feature type="transmembrane region" description="Helical" evidence="7">
    <location>
        <begin position="80"/>
        <end position="101"/>
    </location>
</feature>
<keyword evidence="5 7" id="KW-1133">Transmembrane helix</keyword>
<evidence type="ECO:0000313" key="9">
    <source>
        <dbReference type="EMBL" id="CAA9253148.1"/>
    </source>
</evidence>
<dbReference type="Gene3D" id="3.30.240.20">
    <property type="entry name" value="bsu07140 like domains"/>
    <property type="match status" value="1"/>
</dbReference>
<name>A0A6J4ILG0_9BACT</name>
<gene>
    <name evidence="9" type="ORF">AVDCRST_MAG95-1976</name>
</gene>
<dbReference type="GO" id="GO:0005886">
    <property type="term" value="C:plasma membrane"/>
    <property type="evidence" value="ECO:0007669"/>
    <property type="project" value="UniProtKB-SubCell"/>
</dbReference>
<dbReference type="PANTHER" id="PTHR34582">
    <property type="entry name" value="UPF0702 TRANSMEMBRANE PROTEIN YCAP"/>
    <property type="match status" value="1"/>
</dbReference>
<keyword evidence="3" id="KW-1003">Cell membrane</keyword>
<evidence type="ECO:0000256" key="2">
    <source>
        <dbReference type="ARBA" id="ARBA00006448"/>
    </source>
</evidence>
<dbReference type="EMBL" id="CADCTJ010000618">
    <property type="protein sequence ID" value="CAA9253148.1"/>
    <property type="molecule type" value="Genomic_DNA"/>
</dbReference>
<reference evidence="9" key="1">
    <citation type="submission" date="2020-02" db="EMBL/GenBank/DDBJ databases">
        <authorList>
            <person name="Meier V. D."/>
        </authorList>
    </citation>
    <scope>NUCLEOTIDE SEQUENCE</scope>
    <source>
        <strain evidence="9">AVDCRST_MAG95</strain>
    </source>
</reference>
<dbReference type="InterPro" id="IPR023090">
    <property type="entry name" value="UPF0702_alpha/beta_dom_sf"/>
</dbReference>